<reference evidence="2 3" key="1">
    <citation type="journal article" date="2014" name="Int. J. Syst. Evol. Microbiol.">
        <title>Oceanisphaera profunda sp. nov., a marine bacterium isolated from deep-sea sediment, and emended description of the genus Oceanisphaera.</title>
        <authorList>
            <person name="Xu Z."/>
            <person name="Zhang X.Y."/>
            <person name="Su H.N."/>
            <person name="Yu Z.C."/>
            <person name="Liu C."/>
            <person name="Li H."/>
            <person name="Chen X.L."/>
            <person name="Song X.Y."/>
            <person name="Xie B.B."/>
            <person name="Qin Q.L."/>
            <person name="Zhou B.C."/>
            <person name="Shi M."/>
            <person name="Huang Y."/>
            <person name="Zhang Y.Z."/>
        </authorList>
    </citation>
    <scope>NUCLEOTIDE SEQUENCE [LARGE SCALE GENOMIC DNA]</scope>
    <source>
        <strain evidence="2 3">SM1222</strain>
    </source>
</reference>
<organism evidence="2 3">
    <name type="scientific">Oceanisphaera profunda</name>
    <dbReference type="NCBI Taxonomy" id="1416627"/>
    <lineage>
        <taxon>Bacteria</taxon>
        <taxon>Pseudomonadati</taxon>
        <taxon>Pseudomonadota</taxon>
        <taxon>Gammaproteobacteria</taxon>
        <taxon>Aeromonadales</taxon>
        <taxon>Aeromonadaceae</taxon>
        <taxon>Oceanisphaera</taxon>
    </lineage>
</organism>
<keyword evidence="1" id="KW-1133">Transmembrane helix</keyword>
<feature type="transmembrane region" description="Helical" evidence="1">
    <location>
        <begin position="12"/>
        <end position="31"/>
    </location>
</feature>
<dbReference type="AlphaFoldDB" id="A0A1Y0D889"/>
<evidence type="ECO:0000313" key="2">
    <source>
        <dbReference type="EMBL" id="ART83762.1"/>
    </source>
</evidence>
<feature type="transmembrane region" description="Helical" evidence="1">
    <location>
        <begin position="174"/>
        <end position="195"/>
    </location>
</feature>
<dbReference type="RefSeq" id="WP_087038438.1">
    <property type="nucleotide sequence ID" value="NZ_CP021377.1"/>
</dbReference>
<dbReference type="OrthoDB" id="6291589at2"/>
<name>A0A1Y0D889_9GAMM</name>
<dbReference type="KEGG" id="opf:CBP31_14890"/>
<gene>
    <name evidence="2" type="ORF">CBP31_14890</name>
</gene>
<sequence length="207" mass="23320">MVYVKGLHKVLGLLMLLPILGWVVTGVLFFMKPGYQAAFAPLTVRTYPLDAELHIQPAHDWQELTLLHTVLGHHLLVKQQDKGLHLDAISLQPFTATLEQTTLLVNEAIAENPERYGRLTEWDGSQGLTSTGVVINLDWQQLALRQLGPDTQRINSWYKIHYLQWTPFKAVNDVLGIVGLGFLLLLSLCGGGLYLRHQWHLALSDKD</sequence>
<keyword evidence="3" id="KW-1185">Reference proteome</keyword>
<dbReference type="Proteomes" id="UP000243937">
    <property type="component" value="Chromosome"/>
</dbReference>
<keyword evidence="1" id="KW-0812">Transmembrane</keyword>
<protein>
    <submittedName>
        <fullName evidence="2">Uncharacterized protein</fullName>
    </submittedName>
</protein>
<evidence type="ECO:0000313" key="3">
    <source>
        <dbReference type="Proteomes" id="UP000243937"/>
    </source>
</evidence>
<accession>A0A1Y0D889</accession>
<evidence type="ECO:0000256" key="1">
    <source>
        <dbReference type="SAM" id="Phobius"/>
    </source>
</evidence>
<keyword evidence="1" id="KW-0472">Membrane</keyword>
<dbReference type="EMBL" id="CP021377">
    <property type="protein sequence ID" value="ART83762.1"/>
    <property type="molecule type" value="Genomic_DNA"/>
</dbReference>
<proteinExistence type="predicted"/>